<dbReference type="OrthoDB" id="508035at2"/>
<evidence type="ECO:0000259" key="1">
    <source>
        <dbReference type="PROSITE" id="PS50404"/>
    </source>
</evidence>
<dbReference type="PANTHER" id="PTHR42673">
    <property type="entry name" value="MALEYLACETOACETATE ISOMERASE"/>
    <property type="match status" value="1"/>
</dbReference>
<accession>A0A1T4N4U6</accession>
<dbReference type="Gene3D" id="3.40.30.10">
    <property type="entry name" value="Glutaredoxin"/>
    <property type="match status" value="1"/>
</dbReference>
<dbReference type="RefSeq" id="WP_078707063.1">
    <property type="nucleotide sequence ID" value="NZ_FUXL01000002.1"/>
</dbReference>
<dbReference type="CDD" id="cd03038">
    <property type="entry name" value="GST_N_etherase_LigE"/>
    <property type="match status" value="1"/>
</dbReference>
<keyword evidence="3" id="KW-1185">Reference proteome</keyword>
<gene>
    <name evidence="2" type="ORF">SAMN05428963_102419</name>
</gene>
<dbReference type="InterPro" id="IPR036249">
    <property type="entry name" value="Thioredoxin-like_sf"/>
</dbReference>
<evidence type="ECO:0000313" key="3">
    <source>
        <dbReference type="Proteomes" id="UP000190135"/>
    </source>
</evidence>
<dbReference type="InterPro" id="IPR036282">
    <property type="entry name" value="Glutathione-S-Trfase_C_sf"/>
</dbReference>
<sequence>MAILLYELVGRDAQRPFSPHCWKVRMALSHKGLDFETVPVPFTEIPTIEGGVTKIVPLIRDGDRLVADSFAIAQYLDEAYPDRPTLFGGPGGVALSRFVESWSQRTIHPVVTSFAVRDIHDFLAPVDQAYFREDRERKLGARLEEVQEGREGRVDGFLKAIAPLRALLERQPFVGGEGPLFADYIVFGAFQWLRVASSFQPLPEGDALSQWFERCLDLYGQAGRKVPAAA</sequence>
<reference evidence="2 3" key="1">
    <citation type="submission" date="2017-02" db="EMBL/GenBank/DDBJ databases">
        <authorList>
            <person name="Peterson S.W."/>
        </authorList>
    </citation>
    <scope>NUCLEOTIDE SEQUENCE [LARGE SCALE GENOMIC DNA]</scope>
    <source>
        <strain evidence="2 3">USBA 369</strain>
    </source>
</reference>
<dbReference type="Gene3D" id="1.20.1050.10">
    <property type="match status" value="1"/>
</dbReference>
<dbReference type="SUPFAM" id="SSF47616">
    <property type="entry name" value="GST C-terminal domain-like"/>
    <property type="match status" value="1"/>
</dbReference>
<dbReference type="STRING" id="1365950.SAMN05428963_102419"/>
<dbReference type="PROSITE" id="PS50404">
    <property type="entry name" value="GST_NTER"/>
    <property type="match status" value="1"/>
</dbReference>
<dbReference type="PANTHER" id="PTHR42673:SF4">
    <property type="entry name" value="MALEYLACETOACETATE ISOMERASE"/>
    <property type="match status" value="1"/>
</dbReference>
<protein>
    <submittedName>
        <fullName evidence="2">Glutathione S-transferase</fullName>
    </submittedName>
</protein>
<dbReference type="SUPFAM" id="SSF52833">
    <property type="entry name" value="Thioredoxin-like"/>
    <property type="match status" value="1"/>
</dbReference>
<dbReference type="GO" id="GO:0016034">
    <property type="term" value="F:maleylacetoacetate isomerase activity"/>
    <property type="evidence" value="ECO:0007669"/>
    <property type="project" value="TreeGrafter"/>
</dbReference>
<dbReference type="AlphaFoldDB" id="A0A1T4N4U6"/>
<keyword evidence="2" id="KW-0808">Transferase</keyword>
<dbReference type="InterPro" id="IPR004045">
    <property type="entry name" value="Glutathione_S-Trfase_N"/>
</dbReference>
<dbReference type="GO" id="GO:0006749">
    <property type="term" value="P:glutathione metabolic process"/>
    <property type="evidence" value="ECO:0007669"/>
    <property type="project" value="TreeGrafter"/>
</dbReference>
<dbReference type="Proteomes" id="UP000190135">
    <property type="component" value="Unassembled WGS sequence"/>
</dbReference>
<dbReference type="GO" id="GO:0006559">
    <property type="term" value="P:L-phenylalanine catabolic process"/>
    <property type="evidence" value="ECO:0007669"/>
    <property type="project" value="TreeGrafter"/>
</dbReference>
<dbReference type="Pfam" id="PF13417">
    <property type="entry name" value="GST_N_3"/>
    <property type="match status" value="1"/>
</dbReference>
<dbReference type="EMBL" id="FUXL01000002">
    <property type="protein sequence ID" value="SJZ74380.1"/>
    <property type="molecule type" value="Genomic_DNA"/>
</dbReference>
<evidence type="ECO:0000313" key="2">
    <source>
        <dbReference type="EMBL" id="SJZ74380.1"/>
    </source>
</evidence>
<dbReference type="GO" id="GO:0004364">
    <property type="term" value="F:glutathione transferase activity"/>
    <property type="evidence" value="ECO:0007669"/>
    <property type="project" value="TreeGrafter"/>
</dbReference>
<dbReference type="InterPro" id="IPR054416">
    <property type="entry name" value="GST_UstS-like_C"/>
</dbReference>
<name>A0A1T4N4U6_9HYPH</name>
<feature type="domain" description="GST N-terminal" evidence="1">
    <location>
        <begin position="8"/>
        <end position="84"/>
    </location>
</feature>
<proteinExistence type="predicted"/>
<dbReference type="Pfam" id="PF22041">
    <property type="entry name" value="GST_C_7"/>
    <property type="match status" value="1"/>
</dbReference>
<organism evidence="2 3">
    <name type="scientific">Consotaella salsifontis</name>
    <dbReference type="NCBI Taxonomy" id="1365950"/>
    <lineage>
        <taxon>Bacteria</taxon>
        <taxon>Pseudomonadati</taxon>
        <taxon>Pseudomonadota</taxon>
        <taxon>Alphaproteobacteria</taxon>
        <taxon>Hyphomicrobiales</taxon>
        <taxon>Aurantimonadaceae</taxon>
        <taxon>Consotaella</taxon>
    </lineage>
</organism>
<dbReference type="CDD" id="cd03202">
    <property type="entry name" value="GST_C_etherase_LigE"/>
    <property type="match status" value="1"/>
</dbReference>